<evidence type="ECO:0000313" key="5">
    <source>
        <dbReference type="EMBL" id="NIA68523.1"/>
    </source>
</evidence>
<dbReference type="InterPro" id="IPR036388">
    <property type="entry name" value="WH-like_DNA-bd_sf"/>
</dbReference>
<organism evidence="5 6">
    <name type="scientific">Pelagibius litoralis</name>
    <dbReference type="NCBI Taxonomy" id="374515"/>
    <lineage>
        <taxon>Bacteria</taxon>
        <taxon>Pseudomonadati</taxon>
        <taxon>Pseudomonadota</taxon>
        <taxon>Alphaproteobacteria</taxon>
        <taxon>Rhodospirillales</taxon>
        <taxon>Rhodovibrionaceae</taxon>
        <taxon>Pelagibius</taxon>
    </lineage>
</organism>
<sequence>MTSLKPKATKQNIAHGVRKRLLAMLESETFGPGDPLPSERELMEMFNVGRPAVREAMQSLQVMGLVEIRHGGRAKVAEPSLGRMVEQIGETMRHLLATSSADLEHLKDARFAFEKASAERAARRRTESDLQRLRNILKLQDEARDNMSQFLIHDREFHRSIAAISGNPIYTALSEAMFSWLADFHIDVVLLPGREQLTLDEHNEILNAIEARDPGRAAKAMHDHLTRANVLYHRTHLSSPDQ</sequence>
<dbReference type="PRINTS" id="PR00035">
    <property type="entry name" value="HTHGNTR"/>
</dbReference>
<dbReference type="AlphaFoldDB" id="A0A967EWV2"/>
<dbReference type="GO" id="GO:0003677">
    <property type="term" value="F:DNA binding"/>
    <property type="evidence" value="ECO:0007669"/>
    <property type="project" value="UniProtKB-KW"/>
</dbReference>
<evidence type="ECO:0000256" key="3">
    <source>
        <dbReference type="ARBA" id="ARBA00023163"/>
    </source>
</evidence>
<dbReference type="SMART" id="SM00345">
    <property type="entry name" value="HTH_GNTR"/>
    <property type="match status" value="1"/>
</dbReference>
<keyword evidence="2" id="KW-0238">DNA-binding</keyword>
<dbReference type="SUPFAM" id="SSF46785">
    <property type="entry name" value="Winged helix' DNA-binding domain"/>
    <property type="match status" value="1"/>
</dbReference>
<dbReference type="PANTHER" id="PTHR43537">
    <property type="entry name" value="TRANSCRIPTIONAL REGULATOR, GNTR FAMILY"/>
    <property type="match status" value="1"/>
</dbReference>
<dbReference type="InterPro" id="IPR000524">
    <property type="entry name" value="Tscrpt_reg_HTH_GntR"/>
</dbReference>
<evidence type="ECO:0000256" key="2">
    <source>
        <dbReference type="ARBA" id="ARBA00023125"/>
    </source>
</evidence>
<keyword evidence="3" id="KW-0804">Transcription</keyword>
<dbReference type="EMBL" id="JAAQPH010000005">
    <property type="protein sequence ID" value="NIA68523.1"/>
    <property type="molecule type" value="Genomic_DNA"/>
</dbReference>
<dbReference type="NCBIfam" id="NF003011">
    <property type="entry name" value="PRK03837.1"/>
    <property type="match status" value="1"/>
</dbReference>
<evidence type="ECO:0000259" key="4">
    <source>
        <dbReference type="PROSITE" id="PS50949"/>
    </source>
</evidence>
<dbReference type="GO" id="GO:0003700">
    <property type="term" value="F:DNA-binding transcription factor activity"/>
    <property type="evidence" value="ECO:0007669"/>
    <property type="project" value="InterPro"/>
</dbReference>
<dbReference type="SMART" id="SM00895">
    <property type="entry name" value="FCD"/>
    <property type="match status" value="1"/>
</dbReference>
<dbReference type="RefSeq" id="WP_167223216.1">
    <property type="nucleotide sequence ID" value="NZ_JAAQPH010000005.1"/>
</dbReference>
<dbReference type="PROSITE" id="PS50949">
    <property type="entry name" value="HTH_GNTR"/>
    <property type="match status" value="1"/>
</dbReference>
<feature type="domain" description="HTH gntR-type" evidence="4">
    <location>
        <begin position="11"/>
        <end position="79"/>
    </location>
</feature>
<dbReference type="Gene3D" id="1.10.10.10">
    <property type="entry name" value="Winged helix-like DNA-binding domain superfamily/Winged helix DNA-binding domain"/>
    <property type="match status" value="1"/>
</dbReference>
<evidence type="ECO:0000256" key="1">
    <source>
        <dbReference type="ARBA" id="ARBA00023015"/>
    </source>
</evidence>
<name>A0A967EWV2_9PROT</name>
<keyword evidence="6" id="KW-1185">Reference proteome</keyword>
<gene>
    <name evidence="5" type="primary">nanR</name>
    <name evidence="5" type="ORF">HBA54_07950</name>
</gene>
<dbReference type="InterPro" id="IPR036390">
    <property type="entry name" value="WH_DNA-bd_sf"/>
</dbReference>
<dbReference type="PANTHER" id="PTHR43537:SF5">
    <property type="entry name" value="UXU OPERON TRANSCRIPTIONAL REGULATOR"/>
    <property type="match status" value="1"/>
</dbReference>
<reference evidence="5" key="1">
    <citation type="submission" date="2020-03" db="EMBL/GenBank/DDBJ databases">
        <title>Genome of Pelagibius litoralis DSM 21314T.</title>
        <authorList>
            <person name="Wang G."/>
        </authorList>
    </citation>
    <scope>NUCLEOTIDE SEQUENCE</scope>
    <source>
        <strain evidence="5">DSM 21314</strain>
    </source>
</reference>
<comment type="caution">
    <text evidence="5">The sequence shown here is derived from an EMBL/GenBank/DDBJ whole genome shotgun (WGS) entry which is preliminary data.</text>
</comment>
<dbReference type="Pfam" id="PF07729">
    <property type="entry name" value="FCD"/>
    <property type="match status" value="1"/>
</dbReference>
<accession>A0A967EWV2</accession>
<dbReference type="CDD" id="cd07377">
    <property type="entry name" value="WHTH_GntR"/>
    <property type="match status" value="1"/>
</dbReference>
<dbReference type="SUPFAM" id="SSF48008">
    <property type="entry name" value="GntR ligand-binding domain-like"/>
    <property type="match status" value="1"/>
</dbReference>
<dbReference type="InterPro" id="IPR008920">
    <property type="entry name" value="TF_FadR/GntR_C"/>
</dbReference>
<dbReference type="Pfam" id="PF00392">
    <property type="entry name" value="GntR"/>
    <property type="match status" value="1"/>
</dbReference>
<proteinExistence type="predicted"/>
<dbReference type="Proteomes" id="UP000761264">
    <property type="component" value="Unassembled WGS sequence"/>
</dbReference>
<protein>
    <submittedName>
        <fullName evidence="5">Transcriptional regulator NanR</fullName>
    </submittedName>
</protein>
<evidence type="ECO:0000313" key="6">
    <source>
        <dbReference type="Proteomes" id="UP000761264"/>
    </source>
</evidence>
<dbReference type="InterPro" id="IPR011711">
    <property type="entry name" value="GntR_C"/>
</dbReference>
<dbReference type="Gene3D" id="1.20.120.530">
    <property type="entry name" value="GntR ligand-binding domain-like"/>
    <property type="match status" value="1"/>
</dbReference>
<keyword evidence="1" id="KW-0805">Transcription regulation</keyword>